<evidence type="ECO:0000256" key="5">
    <source>
        <dbReference type="ARBA" id="ARBA00023136"/>
    </source>
</evidence>
<dbReference type="EMBL" id="ACKS01000081">
    <property type="protein sequence ID" value="EFA43376.1"/>
    <property type="molecule type" value="Genomic_DNA"/>
</dbReference>
<evidence type="ECO:0000256" key="6">
    <source>
        <dbReference type="ARBA" id="ARBA00023237"/>
    </source>
</evidence>
<organism evidence="10 11">
    <name type="scientific">Hallella bergensis DSM 17361</name>
    <dbReference type="NCBI Taxonomy" id="585502"/>
    <lineage>
        <taxon>Bacteria</taxon>
        <taxon>Pseudomonadati</taxon>
        <taxon>Bacteroidota</taxon>
        <taxon>Bacteroidia</taxon>
        <taxon>Bacteroidales</taxon>
        <taxon>Prevotellaceae</taxon>
        <taxon>Hallella</taxon>
    </lineage>
</organism>
<protein>
    <submittedName>
        <fullName evidence="10">TonB-linked outer membrane protein, SusC/RagA family</fullName>
    </submittedName>
</protein>
<dbReference type="eggNOG" id="COG4772">
    <property type="taxonomic scope" value="Bacteria"/>
</dbReference>
<dbReference type="GO" id="GO:0033214">
    <property type="term" value="P:siderophore-iron import into cell"/>
    <property type="evidence" value="ECO:0007669"/>
    <property type="project" value="TreeGrafter"/>
</dbReference>
<dbReference type="Pfam" id="PF13715">
    <property type="entry name" value="CarbopepD_reg_2"/>
    <property type="match status" value="1"/>
</dbReference>
<dbReference type="InterPro" id="IPR008969">
    <property type="entry name" value="CarboxyPept-like_regulatory"/>
</dbReference>
<dbReference type="InterPro" id="IPR037066">
    <property type="entry name" value="Plug_dom_sf"/>
</dbReference>
<dbReference type="Gene3D" id="2.40.170.20">
    <property type="entry name" value="TonB-dependent receptor, beta-barrel domain"/>
    <property type="match status" value="1"/>
</dbReference>
<evidence type="ECO:0000256" key="1">
    <source>
        <dbReference type="ARBA" id="ARBA00004571"/>
    </source>
</evidence>
<dbReference type="SUPFAM" id="SSF56935">
    <property type="entry name" value="Porins"/>
    <property type="match status" value="1"/>
</dbReference>
<keyword evidence="11" id="KW-1185">Reference proteome</keyword>
<dbReference type="PANTHER" id="PTHR30442:SF0">
    <property type="entry name" value="FE(3+) DICITRATE TRANSPORT PROTEIN FECA"/>
    <property type="match status" value="1"/>
</dbReference>
<dbReference type="InterPro" id="IPR012910">
    <property type="entry name" value="Plug_dom"/>
</dbReference>
<dbReference type="AlphaFoldDB" id="D1PYW0"/>
<evidence type="ECO:0000256" key="2">
    <source>
        <dbReference type="ARBA" id="ARBA00022448"/>
    </source>
</evidence>
<reference evidence="10 11" key="1">
    <citation type="submission" date="2009-10" db="EMBL/GenBank/DDBJ databases">
        <authorList>
            <person name="Qin X."/>
            <person name="Bachman B."/>
            <person name="Battles P."/>
            <person name="Bell A."/>
            <person name="Bess C."/>
            <person name="Bickham C."/>
            <person name="Chaboub L."/>
            <person name="Chen D."/>
            <person name="Coyle M."/>
            <person name="Deiros D.R."/>
            <person name="Dinh H."/>
            <person name="Forbes L."/>
            <person name="Fowler G."/>
            <person name="Francisco L."/>
            <person name="Fu Q."/>
            <person name="Gubbala S."/>
            <person name="Hale W."/>
            <person name="Han Y."/>
            <person name="Hemphill L."/>
            <person name="Highlander S.K."/>
            <person name="Hirani K."/>
            <person name="Hogues M."/>
            <person name="Jackson L."/>
            <person name="Jakkamsetti A."/>
            <person name="Javaid M."/>
            <person name="Jiang H."/>
            <person name="Korchina V."/>
            <person name="Kovar C."/>
            <person name="Lara F."/>
            <person name="Lee S."/>
            <person name="Mata R."/>
            <person name="Mathew T."/>
            <person name="Moen C."/>
            <person name="Morales K."/>
            <person name="Munidasa M."/>
            <person name="Nazareth L."/>
            <person name="Ngo R."/>
            <person name="Nguyen L."/>
            <person name="Okwuonu G."/>
            <person name="Ongeri F."/>
            <person name="Patil S."/>
            <person name="Petrosino J."/>
            <person name="Pham C."/>
            <person name="Pham P."/>
            <person name="Pu L.-L."/>
            <person name="Puazo M."/>
            <person name="Raj R."/>
            <person name="Reid J."/>
            <person name="Rouhana J."/>
            <person name="Saada N."/>
            <person name="Shang Y."/>
            <person name="Simmons D."/>
            <person name="Thornton R."/>
            <person name="Warren J."/>
            <person name="Weissenberger G."/>
            <person name="Zhang J."/>
            <person name="Zhang L."/>
            <person name="Zhou C."/>
            <person name="Zhu D."/>
            <person name="Muzny D."/>
            <person name="Worley K."/>
            <person name="Gibbs R."/>
        </authorList>
    </citation>
    <scope>NUCLEOTIDE SEQUENCE [LARGE SCALE GENOMIC DNA]</scope>
    <source>
        <strain evidence="10 11">DSM 17361</strain>
    </source>
</reference>
<evidence type="ECO:0000313" key="11">
    <source>
        <dbReference type="Proteomes" id="UP000003160"/>
    </source>
</evidence>
<comment type="similarity">
    <text evidence="7">Belongs to the TonB-dependent receptor family.</text>
</comment>
<gene>
    <name evidence="10" type="ORF">HMPREF0645_2145</name>
</gene>
<comment type="subcellular location">
    <subcellularLocation>
        <location evidence="1 7">Cell outer membrane</location>
        <topology evidence="1 7">Multi-pass membrane protein</topology>
    </subcellularLocation>
</comment>
<dbReference type="InterPro" id="IPR023996">
    <property type="entry name" value="TonB-dep_OMP_SusC/RagA"/>
</dbReference>
<feature type="domain" description="TonB-dependent receptor plug" evidence="9">
    <location>
        <begin position="138"/>
        <end position="243"/>
    </location>
</feature>
<accession>D1PYW0</accession>
<evidence type="ECO:0000256" key="8">
    <source>
        <dbReference type="SAM" id="SignalP"/>
    </source>
</evidence>
<dbReference type="NCBIfam" id="TIGR04057">
    <property type="entry name" value="SusC_RagA_signa"/>
    <property type="match status" value="1"/>
</dbReference>
<dbReference type="GO" id="GO:0009279">
    <property type="term" value="C:cell outer membrane"/>
    <property type="evidence" value="ECO:0007669"/>
    <property type="project" value="UniProtKB-SubCell"/>
</dbReference>
<dbReference type="HOGENOM" id="CLU_004317_0_2_10"/>
<name>D1PYW0_9BACT</name>
<dbReference type="PROSITE" id="PS52016">
    <property type="entry name" value="TONB_DEPENDENT_REC_3"/>
    <property type="match status" value="1"/>
</dbReference>
<dbReference type="InterPro" id="IPR036942">
    <property type="entry name" value="Beta-barrel_TonB_sf"/>
</dbReference>
<dbReference type="Gene3D" id="2.60.40.1120">
    <property type="entry name" value="Carboxypeptidase-like, regulatory domain"/>
    <property type="match status" value="1"/>
</dbReference>
<comment type="caution">
    <text evidence="10">The sequence shown here is derived from an EMBL/GenBank/DDBJ whole genome shotgun (WGS) entry which is preliminary data.</text>
</comment>
<evidence type="ECO:0000256" key="4">
    <source>
        <dbReference type="ARBA" id="ARBA00022692"/>
    </source>
</evidence>
<evidence type="ECO:0000313" key="10">
    <source>
        <dbReference type="EMBL" id="EFA43376.1"/>
    </source>
</evidence>
<sequence length="1080" mass="119177">MYLNYNNLKTSKMRKQLFTVMLCLGIMGGASMCPMPAMASIAQAQTITVKGQVVDQDGLPLVGATVKVKDSKGGSVTDLDGNFQLEVPSNATLVVSYVGFTDREIAVRGRAIIEQIQLTADDNILEQVVVVGYGTQKKADLTGSVSVVNADELKKTSNSNISTMLEGKVPGVQITTDGQPGADPSVRIRGIGSFGSTAPLYVIDGVPMGTTIRDFSPNDIATIQVLKDAAAGAIYGSRAANGVIIITTKSGMKEQPLKVDYSGYVGIDNVSSGVYDVMNADQYSQYIGQATANSGTPLPGGYSKDASTGNYRFMDDTNTDWFNEVFKTGIRQNHNVNLSGGGAHNTYNVALDYFDQRGTLEGAGPNYKRYTARVNNTMDTKFIKFRTSLVYSHSDQDNMGLSNASEYVQGLYGDVTNVLRGTLLMQPTIKAYDRSTWVLDDRVGLANNYRYDAYGYGVYYDNIHGDISASNPLLVNNLLVRNTLVDRFVGSASADVDLFKMTGLNTKDHSLHYNLNLSYSKTHAKDHTWISAWAQSNRVYLDKTNERLTKGARSYSDALIENTLTYDGKIGKHHINFVAGQTYEEENTSILSGRGINFPEPYFLQIQNAANTYAESYEYKHALASYIARVNYNYDEKYLLSAIVRRDGSSRLSKDIRWGTFPSVSLGWRFDKESFFPISHDIVSMFKLRGSYGVLGNENIGEYQYQATMIRNNMTYSFNNSPVTGSAVSTFVNTNIAWEKKKTTNIGIDVAMFSNRLEFTAEWYKNRSEDLLYGVPVPEQAGVSNTSVTMNAASMDNSGFEFSALYRNRDHALKYEISANLSTLKNKVTSLGFGTTSFITGAYATYVGQEIGQFYGWEFEGIARTQDDLDNHATQQGANIGDCLYKDVSGIDGVPDGKIDEHDQVVLGSGLPKVNFGINAHLEYKGFDMSIATYGALNFHVSDDIYNSLNSAYGWGNRDVAMLDANRYSEDGLTYLSSVPRTYATNNATLPWNDLFSSRKIQNAAYWKIANLELGYNFPDKWFGGLVTNVRAYVSGQNIYTFTGYHGYNVDYAGGTFTPGYNFCSFPSTRSFMCGLHFTF</sequence>
<evidence type="ECO:0000256" key="3">
    <source>
        <dbReference type="ARBA" id="ARBA00022452"/>
    </source>
</evidence>
<evidence type="ECO:0000256" key="7">
    <source>
        <dbReference type="PROSITE-ProRule" id="PRU01360"/>
    </source>
</evidence>
<dbReference type="FunFam" id="2.60.40.1120:FF:000003">
    <property type="entry name" value="Outer membrane protein Omp121"/>
    <property type="match status" value="1"/>
</dbReference>
<dbReference type="PANTHER" id="PTHR30442">
    <property type="entry name" value="IRON III DICITRATE TRANSPORT PROTEIN FECA"/>
    <property type="match status" value="1"/>
</dbReference>
<feature type="signal peptide" evidence="8">
    <location>
        <begin position="1"/>
        <end position="39"/>
    </location>
</feature>
<dbReference type="SUPFAM" id="SSF49464">
    <property type="entry name" value="Carboxypeptidase regulatory domain-like"/>
    <property type="match status" value="1"/>
</dbReference>
<dbReference type="NCBIfam" id="TIGR04056">
    <property type="entry name" value="OMP_RagA_SusC"/>
    <property type="match status" value="1"/>
</dbReference>
<dbReference type="InterPro" id="IPR039426">
    <property type="entry name" value="TonB-dep_rcpt-like"/>
</dbReference>
<keyword evidence="2 7" id="KW-0813">Transport</keyword>
<dbReference type="InterPro" id="IPR023997">
    <property type="entry name" value="TonB-dep_OMP_SusC/RagA_CS"/>
</dbReference>
<keyword evidence="4 7" id="KW-0812">Transmembrane</keyword>
<dbReference type="Gene3D" id="2.170.130.10">
    <property type="entry name" value="TonB-dependent receptor, plug domain"/>
    <property type="match status" value="1"/>
</dbReference>
<keyword evidence="8" id="KW-0732">Signal</keyword>
<dbReference type="Proteomes" id="UP000003160">
    <property type="component" value="Unassembled WGS sequence"/>
</dbReference>
<proteinExistence type="inferred from homology"/>
<dbReference type="Pfam" id="PF07715">
    <property type="entry name" value="Plug"/>
    <property type="match status" value="1"/>
</dbReference>
<feature type="chain" id="PRO_5003025324" evidence="8">
    <location>
        <begin position="40"/>
        <end position="1080"/>
    </location>
</feature>
<keyword evidence="3 7" id="KW-1134">Transmembrane beta strand</keyword>
<keyword evidence="6 7" id="KW-0998">Cell outer membrane</keyword>
<keyword evidence="5 7" id="KW-0472">Membrane</keyword>
<evidence type="ECO:0000259" key="9">
    <source>
        <dbReference type="Pfam" id="PF07715"/>
    </source>
</evidence>